<feature type="non-terminal residue" evidence="2">
    <location>
        <position position="1"/>
    </location>
</feature>
<dbReference type="EMBL" id="CADCUE010000216">
    <property type="protein sequence ID" value="CAA9350399.1"/>
    <property type="molecule type" value="Genomic_DNA"/>
</dbReference>
<sequence>AVRPHRDRLRRQRDPVRPRAHGGPLHRRRRPCHVGRHVVRLGPARRLRADRRRWAGEVRRDRGGGAAHDAHRPASRPGPGRCGGARHEGVHGAARPPRRAGRRPGAARGRVPAGDAVQRRRRRGAVAARARGTPRGVRGPAVRRGRRGLEAGPLGLRARRAVLRCPRAGAAAGGGAPVGPRRSGSRRHVGRVDRPVRLALSGLLHASHVDGAQPRGAAGRPQRL</sequence>
<feature type="compositionally biased region" description="Low complexity" evidence="1">
    <location>
        <begin position="125"/>
        <end position="140"/>
    </location>
</feature>
<feature type="compositionally biased region" description="Basic residues" evidence="1">
    <location>
        <begin position="18"/>
        <end position="34"/>
    </location>
</feature>
<protein>
    <submittedName>
        <fullName evidence="2">2-haloalkanoic acid dehalogenase</fullName>
        <ecNumber evidence="2">3.8.1.2</ecNumber>
    </submittedName>
</protein>
<feature type="region of interest" description="Disordered" evidence="1">
    <location>
        <begin position="169"/>
        <end position="188"/>
    </location>
</feature>
<feature type="region of interest" description="Disordered" evidence="1">
    <location>
        <begin position="56"/>
        <end position="142"/>
    </location>
</feature>
<reference evidence="2" key="1">
    <citation type="submission" date="2020-02" db="EMBL/GenBank/DDBJ databases">
        <authorList>
            <person name="Meier V. D."/>
        </authorList>
    </citation>
    <scope>NUCLEOTIDE SEQUENCE</scope>
    <source>
        <strain evidence="2">AVDCRST_MAG16</strain>
    </source>
</reference>
<organism evidence="2">
    <name type="scientific">uncultured Frankineae bacterium</name>
    <dbReference type="NCBI Taxonomy" id="437475"/>
    <lineage>
        <taxon>Bacteria</taxon>
        <taxon>Bacillati</taxon>
        <taxon>Actinomycetota</taxon>
        <taxon>Actinomycetes</taxon>
        <taxon>Frankiales</taxon>
        <taxon>environmental samples</taxon>
    </lineage>
</organism>
<proteinExistence type="predicted"/>
<gene>
    <name evidence="2" type="ORF">AVDCRST_MAG16-2285</name>
</gene>
<evidence type="ECO:0000256" key="1">
    <source>
        <dbReference type="SAM" id="MobiDB-lite"/>
    </source>
</evidence>
<feature type="region of interest" description="Disordered" evidence="1">
    <location>
        <begin position="1"/>
        <end position="34"/>
    </location>
</feature>
<dbReference type="EC" id="3.8.1.2" evidence="2"/>
<accession>A0A6J4M797</accession>
<feature type="non-terminal residue" evidence="2">
    <location>
        <position position="224"/>
    </location>
</feature>
<name>A0A6J4M797_9ACTN</name>
<feature type="compositionally biased region" description="Basic residues" evidence="1">
    <location>
        <begin position="1"/>
        <end position="11"/>
    </location>
</feature>
<dbReference type="AlphaFoldDB" id="A0A6J4M797"/>
<feature type="compositionally biased region" description="Basic and acidic residues" evidence="1">
    <location>
        <begin position="56"/>
        <end position="72"/>
    </location>
</feature>
<dbReference type="GO" id="GO:0018784">
    <property type="term" value="F:(S)-2-haloacid dehalogenase activity"/>
    <property type="evidence" value="ECO:0007669"/>
    <property type="project" value="UniProtKB-EC"/>
</dbReference>
<keyword evidence="2" id="KW-0378">Hydrolase</keyword>
<evidence type="ECO:0000313" key="2">
    <source>
        <dbReference type="EMBL" id="CAA9350399.1"/>
    </source>
</evidence>
<feature type="compositionally biased region" description="Low complexity" evidence="1">
    <location>
        <begin position="103"/>
        <end position="116"/>
    </location>
</feature>